<evidence type="ECO:0000313" key="6">
    <source>
        <dbReference type="Proteomes" id="UP001167864"/>
    </source>
</evidence>
<dbReference type="InterPro" id="IPR012334">
    <property type="entry name" value="Pectin_lyas_fold"/>
</dbReference>
<keyword evidence="1" id="KW-0800">Toxin</keyword>
<dbReference type="Pfam" id="PF05860">
    <property type="entry name" value="TPS"/>
    <property type="match status" value="1"/>
</dbReference>
<evidence type="ECO:0000259" key="4">
    <source>
        <dbReference type="SMART" id="SM00912"/>
    </source>
</evidence>
<dbReference type="SMART" id="SM00912">
    <property type="entry name" value="Haemagg_act"/>
    <property type="match status" value="1"/>
</dbReference>
<evidence type="ECO:0000256" key="2">
    <source>
        <dbReference type="SAM" id="MobiDB-lite"/>
    </source>
</evidence>
<proteinExistence type="predicted"/>
<dbReference type="Pfam" id="PF13332">
    <property type="entry name" value="Fil_haemagg_2"/>
    <property type="match status" value="5"/>
</dbReference>
<gene>
    <name evidence="5" type="ORF">QVN42_04560</name>
</gene>
<reference evidence="5" key="1">
    <citation type="submission" date="2023-06" db="EMBL/GenBank/DDBJ databases">
        <authorList>
            <person name="Polev D.E."/>
            <person name="Saitova A.T."/>
            <person name="Bogumilchik E.A."/>
            <person name="Kokorina G.I."/>
            <person name="Voskresenskaia E.A."/>
        </authorList>
    </citation>
    <scope>NUCLEOTIDE SEQUENCE</scope>
    <source>
        <strain evidence="5">2145 StPb PI</strain>
    </source>
</reference>
<accession>A0AAW7K629</accession>
<feature type="region of interest" description="Disordered" evidence="2">
    <location>
        <begin position="1444"/>
        <end position="1464"/>
    </location>
</feature>
<dbReference type="SUPFAM" id="SSF51126">
    <property type="entry name" value="Pectin lyase-like"/>
    <property type="match status" value="1"/>
</dbReference>
<feature type="region of interest" description="Disordered" evidence="2">
    <location>
        <begin position="1119"/>
        <end position="1141"/>
    </location>
</feature>
<dbReference type="Gene3D" id="2.160.20.10">
    <property type="entry name" value="Single-stranded right-handed beta-helix, Pectin lyase-like"/>
    <property type="match status" value="1"/>
</dbReference>
<feature type="region of interest" description="Disordered" evidence="2">
    <location>
        <begin position="1181"/>
        <end position="1208"/>
    </location>
</feature>
<evidence type="ECO:0000256" key="3">
    <source>
        <dbReference type="SAM" id="SignalP"/>
    </source>
</evidence>
<dbReference type="GO" id="GO:0090729">
    <property type="term" value="F:toxin activity"/>
    <property type="evidence" value="ECO:0007669"/>
    <property type="project" value="UniProtKB-KW"/>
</dbReference>
<feature type="chain" id="PRO_5043420428" evidence="3">
    <location>
        <begin position="31"/>
        <end position="1625"/>
    </location>
</feature>
<dbReference type="InterPro" id="IPR008638">
    <property type="entry name" value="FhaB/CdiA-like_TPS"/>
</dbReference>
<dbReference type="NCBIfam" id="TIGR01901">
    <property type="entry name" value="adhes_NPXG"/>
    <property type="match status" value="1"/>
</dbReference>
<dbReference type="InterPro" id="IPR025157">
    <property type="entry name" value="Hemagglutinin_rpt"/>
</dbReference>
<protein>
    <submittedName>
        <fullName evidence="5">Hemagglutinin repeat-containing protein</fullName>
    </submittedName>
</protein>
<keyword evidence="3" id="KW-0732">Signal</keyword>
<dbReference type="RefSeq" id="WP_289817660.1">
    <property type="nucleotide sequence ID" value="NZ_JAUEHU010000003.1"/>
</dbReference>
<dbReference type="GO" id="GO:0003824">
    <property type="term" value="F:catalytic activity"/>
    <property type="evidence" value="ECO:0007669"/>
    <property type="project" value="UniProtKB-ARBA"/>
</dbReference>
<name>A0AAW7K629_9GAMM</name>
<dbReference type="InterPro" id="IPR011050">
    <property type="entry name" value="Pectin_lyase_fold/virulence"/>
</dbReference>
<feature type="compositionally biased region" description="Basic and acidic residues" evidence="2">
    <location>
        <begin position="709"/>
        <end position="719"/>
    </location>
</feature>
<feature type="signal peptide" evidence="3">
    <location>
        <begin position="1"/>
        <end position="30"/>
    </location>
</feature>
<dbReference type="Proteomes" id="UP001167864">
    <property type="component" value="Unassembled WGS sequence"/>
</dbReference>
<feature type="region of interest" description="Disordered" evidence="2">
    <location>
        <begin position="709"/>
        <end position="747"/>
    </location>
</feature>
<sequence>MKKSKFRLSPSGKLAASLAIIIASLTTTQAADIIGAGDAGHNPGISQAANGAAVVNIVTPNASGLSHNQYQDFNVNKPGAVLNNALIDGQSQLAGQLNANPNLNGQAANVILNEVISRNPSLLLGKQEIFGMAADYVLANPNGIACDGCGFINTNRSALVVGNPLLEKGALTGFNTFGNDNTLSIRSGGLQANSVLDLIAPKIDSRGKVIATQQINALSGHNQTGADGSLVRAEDVPNSSLDSYYLGSMQAGRIRLVNTAVGSGVNLAGEFTGLDGIEVRSQGNLGLQAANLRGGDIGLQGKNIDAQGVVKNSSTNRDGSENYNSTWSGQYVNDRSTTQRLQRTVLTGKNITLNASDRNRLTATDIQGDNITLQGGELTLDGQMLTQTQGHTHNQDKLTWRHNVTTESEQRQQIGTSVKARENATLKATGGDIQLKGSSVEAGKNLALNATGDIQLTGLVEQKTSTETGYRKNHTASLLTGNWQESSESESLKKSQLRAGDNLGLTAGNTVVTHAGHVQAGKDLLVTAEKVQIGVQKTANSKIQKDNKTAWGGIGGGDNKDNANLQEISQASELTAGGKLLVSGNQGVTITGSKVQGTQGGFVQTLHGDLVIDNAVSTTTDKVNSRTGTVFNITNGSQKTNNSTQQSVGSELKSDADLKLFSQQDITVVGSLVKSAGELGIDALGDVNVKAAELQHKIDEEKTALSLKGHAEKTGDKQYRAGVNLDHTRDTENTERTENKASTLSGGSVTLAAGKDVTFTGSQLVAHHGDAKISGNNVAFTTAEDQTIGESSHAKTGGGFYYVGGMDKAGSGIQVGHESSKTHSDSSKALVSGTQVSGDLVIAAKGDLTHQGTQQQVGGKYQVEAENVHNLAAKNSENSTTTTLKVGVDIGANVDYSAITRPLERAGGKVASLDAGGTLNDIGGIGAPNVGIDVNASGSSSDVRKNSEQAVVNTVNAGDISIKASGAIRDQGTQYKANQGGVSLDAESHSYEAAVNHDQTVSRETNGSAGVRVYTTTGSDVAVDAKGQGGTTRSDKTHDQAVAGSISAVDGITIRVKDDARYTGTALDAGKGKVNVNAGGDIAFEQATDRETENHSGFNVKASGKGGFTADSKSFGGGLGGDYDKGESKTSHANVSQLQGQQGVELNAGQDLTLQGSQIGSKDRPVGDVTLNGNKVDLQAAQSSHWEKSTKFSGNLDAGGSKGETDKKTSAGGNFGFAADYAKVDQSATDAQGGGITSSGNLHIQANGDNEQAIHLQGTQVSSKNTVLNADNGGIVLESAKSGEHKDNWNLGGKANGKLGQSFGKDEQGVVDSASEKKTHTAGIGATFGLDRKQAGTQQNTQIATGDLSFSSDADTVLAGAKVKADKVDGSVGGDLRIESRRDTEQSLKVGVDVGLSHTNDPNSSVVSKVSKVGTPRYAGKVKETLEGGANKVFDKAEEKYNQTARGLDSKQDTTNGVSFSRSDEKVTLPETLANEKEGSALWDKGARKAGNAAKDSLLGPAGRDGHFKVTADVVKNDAVGEQTALSGKQGVNLTVQGKTQLIGGQIGSQKGQVDLNSGGLEQSDMNGKRYHGGGSADVAATVGSLLSGSTKDILSGDSPFIKVDKGTTEVSDARGAIISHKTVK</sequence>
<organism evidence="5 6">
    <name type="scientific">Yersinia nurmii</name>
    <dbReference type="NCBI Taxonomy" id="685706"/>
    <lineage>
        <taxon>Bacteria</taxon>
        <taxon>Pseudomonadati</taxon>
        <taxon>Pseudomonadota</taxon>
        <taxon>Gammaproteobacteria</taxon>
        <taxon>Enterobacterales</taxon>
        <taxon>Yersiniaceae</taxon>
        <taxon>Yersinia</taxon>
    </lineage>
</organism>
<comment type="caution">
    <text evidence="5">The sequence shown here is derived from an EMBL/GenBank/DDBJ whole genome shotgun (WGS) entry which is preliminary data.</text>
</comment>
<evidence type="ECO:0000313" key="5">
    <source>
        <dbReference type="EMBL" id="MDN0086675.1"/>
    </source>
</evidence>
<feature type="compositionally biased region" description="Polar residues" evidence="2">
    <location>
        <begin position="1131"/>
        <end position="1141"/>
    </location>
</feature>
<evidence type="ECO:0000256" key="1">
    <source>
        <dbReference type="ARBA" id="ARBA00022656"/>
    </source>
</evidence>
<feature type="domain" description="Filamentous haemagglutinin FhaB/tRNA nuclease CdiA-like TPS" evidence="4">
    <location>
        <begin position="49"/>
        <end position="169"/>
    </location>
</feature>
<dbReference type="EMBL" id="JAUEHU010000003">
    <property type="protein sequence ID" value="MDN0086675.1"/>
    <property type="molecule type" value="Genomic_DNA"/>
</dbReference>
<feature type="compositionally biased region" description="Basic and acidic residues" evidence="2">
    <location>
        <begin position="726"/>
        <end position="739"/>
    </location>
</feature>